<reference evidence="6 7" key="1">
    <citation type="journal article" date="2021" name="Sci. Rep.">
        <title>The distribution of antibiotic resistance genes in chicken gut microbiota commensals.</title>
        <authorList>
            <person name="Juricova H."/>
            <person name="Matiasovicova J."/>
            <person name="Kubasova T."/>
            <person name="Cejkova D."/>
            <person name="Rychlik I."/>
        </authorList>
    </citation>
    <scope>NUCLEOTIDE SEQUENCE [LARGE SCALE GENOMIC DNA]</scope>
    <source>
        <strain evidence="6 7">An421</strain>
    </source>
</reference>
<dbReference type="EMBL" id="JACJMO010000059">
    <property type="protein sequence ID" value="MBM6858880.1"/>
    <property type="molecule type" value="Genomic_DNA"/>
</dbReference>
<dbReference type="CDD" id="cd00082">
    <property type="entry name" value="HisKA"/>
    <property type="match status" value="1"/>
</dbReference>
<dbReference type="InterPro" id="IPR036097">
    <property type="entry name" value="HisK_dim/P_sf"/>
</dbReference>
<proteinExistence type="predicted"/>
<sequence length="278" mass="31209">LSTPPIPIGTQDRFYLRLFSEKPSADIFRQMTYAVLLSAALAVLVMGCLVWQFLVILRKDLLLKQREAAVNGTVHDLKTPLAGVVTLVEWLKKEEKDSQKQAFLQQAEERLKRLRNDIERILTAARGGRRKLVLHKEPTDLPTLLAQAAADTRACLPAKRHTLETDNRLADGQVEADPACLRNVFAQLLENALKYSDEGVRITVKLEEDAEGWVTVSVTDNGWGIPRKCLKKLFGEYYQVPREEGRAQKGYGIGLTYARYVVRAHGGDIRVESREGTG</sequence>
<feature type="domain" description="Histidine kinase" evidence="5">
    <location>
        <begin position="72"/>
        <end position="278"/>
    </location>
</feature>
<evidence type="ECO:0000313" key="7">
    <source>
        <dbReference type="Proteomes" id="UP000698924"/>
    </source>
</evidence>
<dbReference type="Gene3D" id="1.10.287.130">
    <property type="match status" value="1"/>
</dbReference>
<dbReference type="InterPro" id="IPR003661">
    <property type="entry name" value="HisK_dim/P_dom"/>
</dbReference>
<dbReference type="Gene3D" id="3.30.565.10">
    <property type="entry name" value="Histidine kinase-like ATPase, C-terminal domain"/>
    <property type="match status" value="1"/>
</dbReference>
<dbReference type="InterPro" id="IPR004358">
    <property type="entry name" value="Sig_transdc_His_kin-like_C"/>
</dbReference>
<evidence type="ECO:0000313" key="6">
    <source>
        <dbReference type="EMBL" id="MBM6858880.1"/>
    </source>
</evidence>
<evidence type="ECO:0000256" key="3">
    <source>
        <dbReference type="ARBA" id="ARBA00022553"/>
    </source>
</evidence>
<dbReference type="Pfam" id="PF02518">
    <property type="entry name" value="HATPase_c"/>
    <property type="match status" value="1"/>
</dbReference>
<comment type="caution">
    <text evidence="6">The sequence shown here is derived from an EMBL/GenBank/DDBJ whole genome shotgun (WGS) entry which is preliminary data.</text>
</comment>
<dbReference type="SUPFAM" id="SSF55874">
    <property type="entry name" value="ATPase domain of HSP90 chaperone/DNA topoisomerase II/histidine kinase"/>
    <property type="match status" value="1"/>
</dbReference>
<dbReference type="SUPFAM" id="SSF47384">
    <property type="entry name" value="Homodimeric domain of signal transducing histidine kinase"/>
    <property type="match status" value="1"/>
</dbReference>
<keyword evidence="7" id="KW-1185">Reference proteome</keyword>
<dbReference type="PRINTS" id="PR00344">
    <property type="entry name" value="BCTRLSENSOR"/>
</dbReference>
<accession>A0AA40ZVG7</accession>
<keyword evidence="6" id="KW-0808">Transferase</keyword>
<dbReference type="Pfam" id="PF00512">
    <property type="entry name" value="HisKA"/>
    <property type="match status" value="1"/>
</dbReference>
<dbReference type="SMART" id="SM00387">
    <property type="entry name" value="HATPase_c"/>
    <property type="match status" value="1"/>
</dbReference>
<feature type="non-terminal residue" evidence="6">
    <location>
        <position position="278"/>
    </location>
</feature>
<dbReference type="AlphaFoldDB" id="A0AA40ZVG7"/>
<keyword evidence="4" id="KW-0812">Transmembrane</keyword>
<feature type="transmembrane region" description="Helical" evidence="4">
    <location>
        <begin position="33"/>
        <end position="57"/>
    </location>
</feature>
<protein>
    <recommendedName>
        <fullName evidence="2">histidine kinase</fullName>
        <ecNumber evidence="2">2.7.13.3</ecNumber>
    </recommendedName>
</protein>
<evidence type="ECO:0000256" key="4">
    <source>
        <dbReference type="SAM" id="Phobius"/>
    </source>
</evidence>
<dbReference type="InterPro" id="IPR003594">
    <property type="entry name" value="HATPase_dom"/>
</dbReference>
<dbReference type="InterPro" id="IPR005467">
    <property type="entry name" value="His_kinase_dom"/>
</dbReference>
<dbReference type="GO" id="GO:0000155">
    <property type="term" value="F:phosphorelay sensor kinase activity"/>
    <property type="evidence" value="ECO:0007669"/>
    <property type="project" value="InterPro"/>
</dbReference>
<keyword evidence="4" id="KW-0472">Membrane</keyword>
<dbReference type="EC" id="2.7.13.3" evidence="2"/>
<evidence type="ECO:0000256" key="2">
    <source>
        <dbReference type="ARBA" id="ARBA00012438"/>
    </source>
</evidence>
<keyword evidence="3" id="KW-0597">Phosphoprotein</keyword>
<dbReference type="CDD" id="cd00075">
    <property type="entry name" value="HATPase"/>
    <property type="match status" value="1"/>
</dbReference>
<evidence type="ECO:0000256" key="1">
    <source>
        <dbReference type="ARBA" id="ARBA00000085"/>
    </source>
</evidence>
<organism evidence="6 7">
    <name type="scientific">Caecibacteroides pullorum</name>
    <dbReference type="NCBI Taxonomy" id="2725562"/>
    <lineage>
        <taxon>Bacteria</taxon>
        <taxon>Pseudomonadati</taxon>
        <taxon>Bacteroidota</taxon>
        <taxon>Bacteroidia</taxon>
        <taxon>Bacteroidales</taxon>
        <taxon>Bacteroidaceae</taxon>
        <taxon>Caecibacteroides</taxon>
    </lineage>
</organism>
<dbReference type="PANTHER" id="PTHR43547:SF2">
    <property type="entry name" value="HYBRID SIGNAL TRANSDUCTION HISTIDINE KINASE C"/>
    <property type="match status" value="1"/>
</dbReference>
<gene>
    <name evidence="6" type="ORF">H6D15_15000</name>
</gene>
<dbReference type="PROSITE" id="PS50109">
    <property type="entry name" value="HIS_KIN"/>
    <property type="match status" value="1"/>
</dbReference>
<dbReference type="Proteomes" id="UP000698924">
    <property type="component" value="Unassembled WGS sequence"/>
</dbReference>
<dbReference type="PANTHER" id="PTHR43547">
    <property type="entry name" value="TWO-COMPONENT HISTIDINE KINASE"/>
    <property type="match status" value="1"/>
</dbReference>
<dbReference type="InterPro" id="IPR036890">
    <property type="entry name" value="HATPase_C_sf"/>
</dbReference>
<name>A0AA40ZVG7_9BACT</name>
<keyword evidence="4" id="KW-1133">Transmembrane helix</keyword>
<dbReference type="SMART" id="SM00388">
    <property type="entry name" value="HisKA"/>
    <property type="match status" value="1"/>
</dbReference>
<comment type="catalytic activity">
    <reaction evidence="1">
        <text>ATP + protein L-histidine = ADP + protein N-phospho-L-histidine.</text>
        <dbReference type="EC" id="2.7.13.3"/>
    </reaction>
</comment>
<keyword evidence="6" id="KW-0418">Kinase</keyword>
<dbReference type="RefSeq" id="WP_204970654.1">
    <property type="nucleotide sequence ID" value="NZ_JAAZTS010000058.1"/>
</dbReference>
<feature type="non-terminal residue" evidence="6">
    <location>
        <position position="1"/>
    </location>
</feature>
<evidence type="ECO:0000259" key="5">
    <source>
        <dbReference type="PROSITE" id="PS50109"/>
    </source>
</evidence>